<evidence type="ECO:0000313" key="1">
    <source>
        <dbReference type="EMBL" id="ADN09218.1"/>
    </source>
</evidence>
<dbReference type="EMBL" id="CP002205">
    <property type="protein sequence ID" value="ADN09218.1"/>
    <property type="molecule type" value="Genomic_DNA"/>
</dbReference>
<dbReference type="eggNOG" id="ENOG502ZU8W">
    <property type="taxonomic scope" value="Bacteria"/>
</dbReference>
<reference evidence="2" key="1">
    <citation type="journal article" date="2010" name="Stand. Genomic Sci.">
        <title>Complete genome sequence of Sulfurimonas autotrophica type strain (OK10).</title>
        <authorList>
            <person name="Sikorski J."/>
            <person name="Munk C."/>
            <person name="Lapidus A."/>
            <person name="Djao O."/>
            <person name="Lucas S."/>
            <person name="Glavina Del Rio T."/>
            <person name="Nolan M."/>
            <person name="Tice H."/>
            <person name="Han C."/>
            <person name="Cheng J."/>
            <person name="Tapia R."/>
            <person name="Goodwin L."/>
            <person name="Pitluck S."/>
            <person name="Liolios K."/>
            <person name="Ivanova N."/>
            <person name="Mavromatis K."/>
            <person name="Mikhailova N."/>
            <person name="Pati A."/>
            <person name="Sims D."/>
            <person name="Meincke L."/>
            <person name="Brettin T."/>
            <person name="Detter J."/>
            <person name="Chen A."/>
            <person name="Palaniappan K."/>
            <person name="Land M."/>
            <person name="Hauser L."/>
            <person name="Chang Y."/>
            <person name="Jeffries C."/>
            <person name="Rohde M."/>
            <person name="Lang E."/>
            <person name="Spring S."/>
            <person name="Goker M."/>
            <person name="Woyke T."/>
            <person name="Bristow J."/>
            <person name="Eisen J."/>
            <person name="Markowitz V."/>
            <person name="Hugenholtz P."/>
            <person name="Kyrpides N."/>
            <person name="Klenk H."/>
        </authorList>
    </citation>
    <scope>NUCLEOTIDE SEQUENCE [LARGE SCALE GENOMIC DNA]</scope>
    <source>
        <strain evidence="2">ATCC BAA-671 / DSM 16294 / JCM 11897 / OK10</strain>
    </source>
</reference>
<keyword evidence="2" id="KW-1185">Reference proteome</keyword>
<accession>E0USQ5</accession>
<dbReference type="AlphaFoldDB" id="E0USQ5"/>
<dbReference type="Proteomes" id="UP000007803">
    <property type="component" value="Chromosome"/>
</dbReference>
<name>E0USQ5_SULAO</name>
<protein>
    <submittedName>
        <fullName evidence="1">Uncharacterized protein</fullName>
    </submittedName>
</protein>
<sequence>MANHNWTQQDDLKVLYITLYGYTNLYPTKKDVAKLIGVSEGSLSYRIGNFKAIQGIGKATNYAKLSKEVYDKNHTKAQTILQNLASL</sequence>
<organism evidence="1 2">
    <name type="scientific">Sulfurimonas autotrophica (strain ATCC BAA-671 / DSM 16294 / JCM 11897 / OK10)</name>
    <dbReference type="NCBI Taxonomy" id="563040"/>
    <lineage>
        <taxon>Bacteria</taxon>
        <taxon>Pseudomonadati</taxon>
        <taxon>Campylobacterota</taxon>
        <taxon>Epsilonproteobacteria</taxon>
        <taxon>Campylobacterales</taxon>
        <taxon>Sulfurimonadaceae</taxon>
        <taxon>Sulfurimonas</taxon>
    </lineage>
</organism>
<evidence type="ECO:0000313" key="2">
    <source>
        <dbReference type="Proteomes" id="UP000007803"/>
    </source>
</evidence>
<dbReference type="STRING" id="563040.Saut_1170"/>
<proteinExistence type="predicted"/>
<gene>
    <name evidence="1" type="ordered locus">Saut_1170</name>
</gene>
<dbReference type="OrthoDB" id="5540960at2"/>
<dbReference type="HOGENOM" id="CLU_2482128_0_0_7"/>
<dbReference type="KEGG" id="sua:Saut_1170"/>
<dbReference type="RefSeq" id="WP_013326972.1">
    <property type="nucleotide sequence ID" value="NC_014506.1"/>
</dbReference>